<gene>
    <name evidence="1" type="ORF">ERS852425_00869</name>
    <name evidence="2" type="ORF">G5A72_01640</name>
</gene>
<dbReference type="Pfam" id="PF12994">
    <property type="entry name" value="DUF3878"/>
    <property type="match status" value="1"/>
</dbReference>
<name>A0A173RYV6_ANAHA</name>
<reference evidence="2 4" key="2">
    <citation type="journal article" date="2020" name="Cell Host Microbe">
        <title>Functional and Genomic Variation between Human-Derived Isolates of Lachnospiraceae Reveals Inter- and Intra-Species Diversity.</title>
        <authorList>
            <person name="Sorbara M.T."/>
            <person name="Littmann E.R."/>
            <person name="Fontana E."/>
            <person name="Moody T.U."/>
            <person name="Kohout C.E."/>
            <person name="Gjonbalaj M."/>
            <person name="Eaton V."/>
            <person name="Seok R."/>
            <person name="Leiner I.M."/>
            <person name="Pamer E.G."/>
        </authorList>
    </citation>
    <scope>NUCLEOTIDE SEQUENCE [LARGE SCALE GENOMIC DNA]</scope>
    <source>
        <strain evidence="2 4">MSK.14.57</strain>
    </source>
</reference>
<dbReference type="EMBL" id="JAAITB010000003">
    <property type="protein sequence ID" value="NSJ78319.1"/>
    <property type="molecule type" value="Genomic_DNA"/>
</dbReference>
<evidence type="ECO:0000313" key="1">
    <source>
        <dbReference type="EMBL" id="CUM82815.1"/>
    </source>
</evidence>
<dbReference type="InterPro" id="IPR024538">
    <property type="entry name" value="DUF3878"/>
</dbReference>
<evidence type="ECO:0000313" key="4">
    <source>
        <dbReference type="Proteomes" id="UP001644750"/>
    </source>
</evidence>
<proteinExistence type="predicted"/>
<dbReference type="RefSeq" id="WP_055258070.1">
    <property type="nucleotide sequence ID" value="NZ_CYXT01000004.1"/>
</dbReference>
<dbReference type="Proteomes" id="UP000095598">
    <property type="component" value="Unassembled WGS sequence"/>
</dbReference>
<dbReference type="AlphaFoldDB" id="A0A173RYV6"/>
<protein>
    <submittedName>
        <fullName evidence="1">DUF based on E. rectale Gene description</fullName>
    </submittedName>
</protein>
<keyword evidence="4" id="KW-1185">Reference proteome</keyword>
<sequence>MNYFETNLEEISRSIQLLAQIFEYQVFELQVEEKDENQTGYVPYMMNDAIECYLSFHGLRISGKYDKDYEGEMWAQLEEREGRYGLIVHQGEESVFTMWFDEIMEHTNCYRYHEIGHFWRDGAEQWRQLVYMIGTIREKYRFLGEEVCNDQEMEIMSLIEFAPFYYYFPINEDPEEWYDKTEEGLECMRNLAMQAGDKDYLKWIDKYEKHPTKRMEMTLAKKLQDPKRQDLYELICEKVCNASDPYPARNYGERIDQKIQRYREQVDKKLKEQGFTGTYPQYESEHLSVCVTEEHPFTILESEDFKFKIQLMISECREKHPRKNAGFFKGYQRKGKIKRLDF</sequence>
<reference evidence="2" key="3">
    <citation type="submission" date="2020-02" db="EMBL/GenBank/DDBJ databases">
        <authorList>
            <person name="Littmann E."/>
            <person name="Sorbara M."/>
        </authorList>
    </citation>
    <scope>NUCLEOTIDE SEQUENCE</scope>
    <source>
        <strain evidence="2">MSK.14.57</strain>
    </source>
</reference>
<accession>A0A173RYV6</accession>
<dbReference type="Proteomes" id="UP001644750">
    <property type="component" value="Unassembled WGS sequence"/>
</dbReference>
<reference evidence="1 3" key="1">
    <citation type="submission" date="2015-09" db="EMBL/GenBank/DDBJ databases">
        <authorList>
            <consortium name="Pathogen Informatics"/>
        </authorList>
    </citation>
    <scope>NUCLEOTIDE SEQUENCE [LARGE SCALE GENOMIC DNA]</scope>
    <source>
        <strain evidence="1 3">2789STDY5608868</strain>
    </source>
</reference>
<evidence type="ECO:0000313" key="2">
    <source>
        <dbReference type="EMBL" id="NSJ78319.1"/>
    </source>
</evidence>
<evidence type="ECO:0000313" key="3">
    <source>
        <dbReference type="Proteomes" id="UP000095598"/>
    </source>
</evidence>
<dbReference type="EMBL" id="CYXT01000004">
    <property type="protein sequence ID" value="CUM82815.1"/>
    <property type="molecule type" value="Genomic_DNA"/>
</dbReference>
<organism evidence="1 3">
    <name type="scientific">Anaerostipes hadrus</name>
    <dbReference type="NCBI Taxonomy" id="649756"/>
    <lineage>
        <taxon>Bacteria</taxon>
        <taxon>Bacillati</taxon>
        <taxon>Bacillota</taxon>
        <taxon>Clostridia</taxon>
        <taxon>Lachnospirales</taxon>
        <taxon>Lachnospiraceae</taxon>
        <taxon>Anaerostipes</taxon>
    </lineage>
</organism>